<dbReference type="Pfam" id="PF07470">
    <property type="entry name" value="Glyco_hydro_88"/>
    <property type="match status" value="1"/>
</dbReference>
<dbReference type="PANTHER" id="PTHR33886:SF8">
    <property type="entry name" value="UNSATURATED RHAMNOGALACTURONAN HYDROLASE (EUROFUNG)"/>
    <property type="match status" value="1"/>
</dbReference>
<dbReference type="EMBL" id="CP029255">
    <property type="protein sequence ID" value="AWK06247.1"/>
    <property type="molecule type" value="Genomic_DNA"/>
</dbReference>
<dbReference type="AlphaFoldDB" id="A0A2S1YQ85"/>
<dbReference type="InterPro" id="IPR008928">
    <property type="entry name" value="6-hairpin_glycosidase_sf"/>
</dbReference>
<evidence type="ECO:0000256" key="2">
    <source>
        <dbReference type="SAM" id="SignalP"/>
    </source>
</evidence>
<protein>
    <submittedName>
        <fullName evidence="3">Glycosyl hydrolase family 88</fullName>
    </submittedName>
</protein>
<dbReference type="InterPro" id="IPR052043">
    <property type="entry name" value="PolySaccharide_Degr_Enz"/>
</dbReference>
<dbReference type="Proteomes" id="UP000245250">
    <property type="component" value="Chromosome"/>
</dbReference>
<organism evidence="3 4">
    <name type="scientific">Flavobacterium crocinum</name>
    <dbReference type="NCBI Taxonomy" id="2183896"/>
    <lineage>
        <taxon>Bacteria</taxon>
        <taxon>Pseudomonadati</taxon>
        <taxon>Bacteroidota</taxon>
        <taxon>Flavobacteriia</taxon>
        <taxon>Flavobacteriales</taxon>
        <taxon>Flavobacteriaceae</taxon>
        <taxon>Flavobacterium</taxon>
    </lineage>
</organism>
<keyword evidence="2" id="KW-0732">Signal</keyword>
<keyword evidence="4" id="KW-1185">Reference proteome</keyword>
<dbReference type="InterPro" id="IPR010905">
    <property type="entry name" value="Glyco_hydro_88"/>
</dbReference>
<feature type="chain" id="PRO_5015559232" evidence="2">
    <location>
        <begin position="32"/>
        <end position="411"/>
    </location>
</feature>
<evidence type="ECO:0000256" key="1">
    <source>
        <dbReference type="ARBA" id="ARBA00022801"/>
    </source>
</evidence>
<dbReference type="OrthoDB" id="6381507at2"/>
<dbReference type="Gene3D" id="1.50.10.10">
    <property type="match status" value="1"/>
</dbReference>
<dbReference type="RefSeq" id="WP_109193664.1">
    <property type="nucleotide sequence ID" value="NZ_CP029255.1"/>
</dbReference>
<reference evidence="3 4" key="1">
    <citation type="submission" date="2018-05" db="EMBL/GenBank/DDBJ databases">
        <title>Genome sequencing of Flavobacterium sp. HYN0056.</title>
        <authorList>
            <person name="Yi H."/>
            <person name="Baek C."/>
        </authorList>
    </citation>
    <scope>NUCLEOTIDE SEQUENCE [LARGE SCALE GENOMIC DNA]</scope>
    <source>
        <strain evidence="3 4">HYN0056</strain>
    </source>
</reference>
<dbReference type="KEGG" id="fcr:HYN56_19235"/>
<dbReference type="GO" id="GO:0005975">
    <property type="term" value="P:carbohydrate metabolic process"/>
    <property type="evidence" value="ECO:0007669"/>
    <property type="project" value="InterPro"/>
</dbReference>
<evidence type="ECO:0000313" key="3">
    <source>
        <dbReference type="EMBL" id="AWK06247.1"/>
    </source>
</evidence>
<evidence type="ECO:0000313" key="4">
    <source>
        <dbReference type="Proteomes" id="UP000245250"/>
    </source>
</evidence>
<sequence length="411" mass="47374">MFKFKKEKTKRLILRKLSFVAFLCSSVIVFGQNQKKHLSVQLAESVMYNNPNAWMTDFQQKPVWGYVQGLVSLSLQEVSKEKNNPKYFDYVKNTYADVLINDKGGIDGYRLESFKLDDVNSGKILFSLYEKTKDERYRIAIETLHQQLKKQPRIDQGAFWHKKIYINQVWLDGLYMGLPFYAQYAATFKAPEAFDDIASQLLTVDKYLKDSKTGLYYHGWDASKTVYWADPKTGLSQNFWGRGVGWVYMALIDVLEYLPKNHKDRKAVEVMFQNLTDALVKVQDPSTGVWFQVLNYPKREGNYREATASAMFVYGLAKGIQLEVLNKKYLKHLKKAYSGFRKEFIKIDTNKQIEITSCCAGAGLGPADNLVRNGTYDYYIHEAVRSNDGKAIGPFIMACLMLEKHPQWAVL</sequence>
<feature type="signal peptide" evidence="2">
    <location>
        <begin position="1"/>
        <end position="31"/>
    </location>
</feature>
<accession>A0A2S1YQ85</accession>
<name>A0A2S1YQ85_9FLAO</name>
<dbReference type="InterPro" id="IPR012341">
    <property type="entry name" value="6hp_glycosidase-like_sf"/>
</dbReference>
<gene>
    <name evidence="3" type="ORF">HYN56_19235</name>
</gene>
<keyword evidence="1 3" id="KW-0378">Hydrolase</keyword>
<dbReference type="SUPFAM" id="SSF48208">
    <property type="entry name" value="Six-hairpin glycosidases"/>
    <property type="match status" value="1"/>
</dbReference>
<proteinExistence type="predicted"/>
<dbReference type="GO" id="GO:0016787">
    <property type="term" value="F:hydrolase activity"/>
    <property type="evidence" value="ECO:0007669"/>
    <property type="project" value="UniProtKB-KW"/>
</dbReference>
<dbReference type="PANTHER" id="PTHR33886">
    <property type="entry name" value="UNSATURATED RHAMNOGALACTURONAN HYDROLASE (EUROFUNG)"/>
    <property type="match status" value="1"/>
</dbReference>